<dbReference type="Pfam" id="PF00512">
    <property type="entry name" value="HisKA"/>
    <property type="match status" value="1"/>
</dbReference>
<dbReference type="RefSeq" id="WP_220161017.1">
    <property type="nucleotide sequence ID" value="NZ_CP080507.1"/>
</dbReference>
<dbReference type="InterPro" id="IPR036890">
    <property type="entry name" value="HATPase_C_sf"/>
</dbReference>
<evidence type="ECO:0000259" key="6">
    <source>
        <dbReference type="PROSITE" id="PS50109"/>
    </source>
</evidence>
<dbReference type="Pfam" id="PF02518">
    <property type="entry name" value="HATPase_c"/>
    <property type="match status" value="1"/>
</dbReference>
<evidence type="ECO:0000256" key="3">
    <source>
        <dbReference type="ARBA" id="ARBA00022553"/>
    </source>
</evidence>
<dbReference type="EC" id="2.7.13.3" evidence="2"/>
<sequence>MVSTPPIGSVHQRLANNAKRQFLLLDFVSFLVGVRDLESEWVPVVARLKWLVDFDRLDFAATNRAGEREIRTLFTVDDGAAQWTSRGAFDRFTQAGGAAMRVGVDGDAEANLAGFRGLLLMPIRRSNVSYGVLCFVTKEPAGYDAEDEEVVHAAAVHFGSVFDRMEAGRLAARHADALRTMEDLKAFAHSVAHDLRTPLRSIRSFTMALREDAREALQREHLSHLDRVDHAAVRMEELIRALLGFTELGYRPVPLGPVAVRTLVEEVIADSQAGRGADAVFEVAGENKVVTANATLLYQVVQNLVNNGLKFVPKDRTPVIRVELETRGGCCRIWIRDNGIGIDPKFHEQIFEVFYRLHDNAEFPGTGVGLAIARRACERMSGRIGVDSKRGAGSAFWVELPLATPAAA</sequence>
<dbReference type="InterPro" id="IPR003661">
    <property type="entry name" value="HisK_dim/P_dom"/>
</dbReference>
<dbReference type="SUPFAM" id="SSF55874">
    <property type="entry name" value="ATPase domain of HSP90 chaperone/DNA topoisomerase II/histidine kinase"/>
    <property type="match status" value="1"/>
</dbReference>
<dbReference type="EMBL" id="CP080507">
    <property type="protein sequence ID" value="QYM77913.1"/>
    <property type="molecule type" value="Genomic_DNA"/>
</dbReference>
<dbReference type="InterPro" id="IPR004358">
    <property type="entry name" value="Sig_transdc_His_kin-like_C"/>
</dbReference>
<dbReference type="PRINTS" id="PR00344">
    <property type="entry name" value="BCTRLSENSOR"/>
</dbReference>
<evidence type="ECO:0000313" key="8">
    <source>
        <dbReference type="Proteomes" id="UP000825051"/>
    </source>
</evidence>
<dbReference type="InterPro" id="IPR003594">
    <property type="entry name" value="HATPase_dom"/>
</dbReference>
<dbReference type="GO" id="GO:0000155">
    <property type="term" value="F:phosphorelay sensor kinase activity"/>
    <property type="evidence" value="ECO:0007669"/>
    <property type="project" value="InterPro"/>
</dbReference>
<dbReference type="InterPro" id="IPR029016">
    <property type="entry name" value="GAF-like_dom_sf"/>
</dbReference>
<name>A0A8F9TUA9_9BACT</name>
<dbReference type="InterPro" id="IPR050351">
    <property type="entry name" value="BphY/WalK/GraS-like"/>
</dbReference>
<dbReference type="GO" id="GO:0000156">
    <property type="term" value="F:phosphorelay response regulator activity"/>
    <property type="evidence" value="ECO:0007669"/>
    <property type="project" value="TreeGrafter"/>
</dbReference>
<dbReference type="SUPFAM" id="SSF55781">
    <property type="entry name" value="GAF domain-like"/>
    <property type="match status" value="1"/>
</dbReference>
<protein>
    <recommendedName>
        <fullName evidence="2">histidine kinase</fullName>
        <ecNumber evidence="2">2.7.13.3</ecNumber>
    </recommendedName>
</protein>
<dbReference type="SUPFAM" id="SSF47384">
    <property type="entry name" value="Homodimeric domain of signal transducing histidine kinase"/>
    <property type="match status" value="1"/>
</dbReference>
<accession>A0A8F9TUA9</accession>
<evidence type="ECO:0000313" key="7">
    <source>
        <dbReference type="EMBL" id="QYM77913.1"/>
    </source>
</evidence>
<keyword evidence="5" id="KW-0418">Kinase</keyword>
<evidence type="ECO:0000256" key="1">
    <source>
        <dbReference type="ARBA" id="ARBA00000085"/>
    </source>
</evidence>
<dbReference type="AlphaFoldDB" id="A0A8F9TUA9"/>
<dbReference type="PROSITE" id="PS50109">
    <property type="entry name" value="HIS_KIN"/>
    <property type="match status" value="1"/>
</dbReference>
<dbReference type="PANTHER" id="PTHR42878">
    <property type="entry name" value="TWO-COMPONENT HISTIDINE KINASE"/>
    <property type="match status" value="1"/>
</dbReference>
<organism evidence="7 8">
    <name type="scientific">Horticoccus luteus</name>
    <dbReference type="NCBI Taxonomy" id="2862869"/>
    <lineage>
        <taxon>Bacteria</taxon>
        <taxon>Pseudomonadati</taxon>
        <taxon>Verrucomicrobiota</taxon>
        <taxon>Opitutia</taxon>
        <taxon>Opitutales</taxon>
        <taxon>Opitutaceae</taxon>
        <taxon>Horticoccus</taxon>
    </lineage>
</organism>
<dbReference type="InterPro" id="IPR005467">
    <property type="entry name" value="His_kinase_dom"/>
</dbReference>
<dbReference type="SMART" id="SM00387">
    <property type="entry name" value="HATPase_c"/>
    <property type="match status" value="1"/>
</dbReference>
<reference evidence="7" key="1">
    <citation type="submission" date="2021-08" db="EMBL/GenBank/DDBJ databases">
        <title>Genome of a novel bacterium of the phylum Verrucomicrobia, Oleiharenicola sp. KSB-15.</title>
        <authorList>
            <person name="Chung J.-H."/>
            <person name="Ahn J.-H."/>
            <person name="Yoon Y."/>
            <person name="Kim D.-Y."/>
            <person name="An S.-H."/>
            <person name="Park I."/>
            <person name="Yeon J."/>
        </authorList>
    </citation>
    <scope>NUCLEOTIDE SEQUENCE</scope>
    <source>
        <strain evidence="7">KSB-15</strain>
    </source>
</reference>
<dbReference type="InterPro" id="IPR036097">
    <property type="entry name" value="HisK_dim/P_sf"/>
</dbReference>
<dbReference type="Gene3D" id="1.10.287.130">
    <property type="match status" value="1"/>
</dbReference>
<dbReference type="Proteomes" id="UP000825051">
    <property type="component" value="Chromosome"/>
</dbReference>
<dbReference type="KEGG" id="ole:K0B96_11365"/>
<dbReference type="SMART" id="SM00388">
    <property type="entry name" value="HisKA"/>
    <property type="match status" value="1"/>
</dbReference>
<dbReference type="Gene3D" id="3.30.450.40">
    <property type="match status" value="1"/>
</dbReference>
<evidence type="ECO:0000256" key="4">
    <source>
        <dbReference type="ARBA" id="ARBA00022679"/>
    </source>
</evidence>
<proteinExistence type="predicted"/>
<dbReference type="CDD" id="cd00082">
    <property type="entry name" value="HisKA"/>
    <property type="match status" value="1"/>
</dbReference>
<keyword evidence="8" id="KW-1185">Reference proteome</keyword>
<comment type="catalytic activity">
    <reaction evidence="1">
        <text>ATP + protein L-histidine = ADP + protein N-phospho-L-histidine.</text>
        <dbReference type="EC" id="2.7.13.3"/>
    </reaction>
</comment>
<evidence type="ECO:0000256" key="2">
    <source>
        <dbReference type="ARBA" id="ARBA00012438"/>
    </source>
</evidence>
<keyword evidence="3" id="KW-0597">Phosphoprotein</keyword>
<dbReference type="Gene3D" id="3.30.565.10">
    <property type="entry name" value="Histidine kinase-like ATPase, C-terminal domain"/>
    <property type="match status" value="1"/>
</dbReference>
<dbReference type="GO" id="GO:0007234">
    <property type="term" value="P:osmosensory signaling via phosphorelay pathway"/>
    <property type="evidence" value="ECO:0007669"/>
    <property type="project" value="TreeGrafter"/>
</dbReference>
<gene>
    <name evidence="7" type="ORF">K0B96_11365</name>
</gene>
<feature type="domain" description="Histidine kinase" evidence="6">
    <location>
        <begin position="190"/>
        <end position="404"/>
    </location>
</feature>
<keyword evidence="4" id="KW-0808">Transferase</keyword>
<dbReference type="PANTHER" id="PTHR42878:SF15">
    <property type="entry name" value="BACTERIOPHYTOCHROME"/>
    <property type="match status" value="1"/>
</dbReference>
<evidence type="ECO:0000256" key="5">
    <source>
        <dbReference type="ARBA" id="ARBA00022777"/>
    </source>
</evidence>
<dbReference type="GO" id="GO:0030295">
    <property type="term" value="F:protein kinase activator activity"/>
    <property type="evidence" value="ECO:0007669"/>
    <property type="project" value="TreeGrafter"/>
</dbReference>